<feature type="region of interest" description="Disordered" evidence="1">
    <location>
        <begin position="1472"/>
        <end position="1553"/>
    </location>
</feature>
<gene>
    <name evidence="3" type="primary">LOC108682147</name>
</gene>
<feature type="compositionally biased region" description="Polar residues" evidence="1">
    <location>
        <begin position="1365"/>
        <end position="1374"/>
    </location>
</feature>
<feature type="compositionally biased region" description="Polar residues" evidence="1">
    <location>
        <begin position="1323"/>
        <end position="1339"/>
    </location>
</feature>
<feature type="compositionally biased region" description="Low complexity" evidence="1">
    <location>
        <begin position="186"/>
        <end position="196"/>
    </location>
</feature>
<evidence type="ECO:0000256" key="1">
    <source>
        <dbReference type="SAM" id="MobiDB-lite"/>
    </source>
</evidence>
<dbReference type="GeneID" id="108682147"/>
<feature type="compositionally biased region" description="Basic and acidic residues" evidence="1">
    <location>
        <begin position="556"/>
        <end position="568"/>
    </location>
</feature>
<sequence>MSGEEAPDILAAACSAVGIDELGDYMSSSDQVESAPPASSMAANQLVTTQQPRTYATEPRKESIVVGRPNAVQRSVPPYAYPVPYHSQQIQGWGPRMPPPFDRRREGHIVLHDPTRPQYRAVKTKNGYTEYHAAGYLVGNSAPHLHSNYINGHPNSVHAGPPQYSLHNTDRRYDHSTGPQPINETNPPSQNSSSPSAKTFNTAVSNHPTPAPAHQIQPMYARHPHNPVYQYPPYDAKYHQPLQPTSPNMPSSKQHLTAPHPYALAERMTGRMVFHPSTEPARPMTAEGVPGSAAHDRAKMLPRVPQQRVHYRAVYPQKEIVQPPVPMYAIESQHRLPNHGLHNGVIRQYIRIPIENNFRSQNTITRIPNPNYPYFMQHSNVIRPESKTMKVPSIASLPSEHPSVGDQVQMNQTKLLPNNINNKNELDSQVPNSMQNVPSHITNNATNKAVGPQERFTFDHTADGMRTSRTCTANAFYSKPEPYYTTAPHQANNVNNNHIPRPRLHDAVNISQLPYHADPVNSTVSFQASNPTAYNRETSSKQVLAQQSSILPQVHSDKKTLSTRHDTDSIQTHWQSGAERVESNHLPASRYSGQFQSSHSVQQYNRPQQQLSHNALSEASMGKHYGIRERCSNVFDPQQQRISELATHHHSYNYPSHMDVDHPSMVEKRHQYSNISTGAPTKDFQTSQGQLTRPLSNDTGAQATVSSDRAYLSNPSFSPNAVQSSEFHSLDTRAHPKNTATGLSTPITAYERTLGYNTSVSHVTSFPNQHCHNPSEPQRAPLSQHSASSADALEVGNSKEISLPSGAHRPPEYSSEFNPNSLNSTLGCTENPTTSSGSAFQHKNIEILKRKDCNGRREYGMSPKAIIFERMKDAALMQSREQPTTIENNPQSPRAANECMNLTNSPQFSKDTSFPKKRKFSDERANAAFLNAPEISRNYKKQLRTQYSADSGSPQEASRLGHFVRVSPDSNTTCVPSSPGNNYTVTRSVEKQTENSSRCSIDHISPDTSGVYHTGFQTTSDSVCSSPANSAVPNSSSFESLPRPFSNCSKLESPAKDPQLSSRSVRRLSIDDNVTLDKPNQSLYARESEKAIFSAPVSHTSFDWPSCSYQSKTPYSLTKKDKYNDKEDELFASTARAETPPPFVPNTKSYSVESGLLEVQNIREIQVYEEVTPQNCLVDVEKGELSGKPVEKVVQSPGSPQKEKVETSTLNLSTEKETTGDRFTTLLRPVLTTLLSVPEAESLRPLLDEPGKLLEEMVKKGGGEPSSDPDHFQRMKMNFKLFLKQFINPETRSEWGWEDCSIEDILELLSAQAGSARDALRGNESTASEVEMTLPSSRVPQDCVTENALSESNDRESKANEDKSPQTSLASPDSRNCEQDLLKSNDRLTPNETIFGSEQPVVTTSSETKDQVSSPDSLAKEKHTQSTNVYCITSSNQNLLEEHLSNDEENGSKSESGNIMIGRKSTIVRSYATSTTDPLSPLSSGSNPGSNSSLDPIVNTGGSCIPRFPTVDTSPSEINHTEAQLQQTSDVDMNSSTDHVSSATDSSAKILTA</sequence>
<evidence type="ECO:0000313" key="3">
    <source>
        <dbReference type="RefSeq" id="XP_018026753.1"/>
    </source>
</evidence>
<proteinExistence type="predicted"/>
<dbReference type="KEGG" id="hazt:108682147"/>
<feature type="compositionally biased region" description="Polar residues" evidence="1">
    <location>
        <begin position="970"/>
        <end position="987"/>
    </location>
</feature>
<reference evidence="3" key="1">
    <citation type="submission" date="2025-08" db="UniProtKB">
        <authorList>
            <consortium name="RefSeq"/>
        </authorList>
    </citation>
    <scope>IDENTIFICATION</scope>
    <source>
        <tissue evidence="3">Whole organism</tissue>
    </source>
</reference>
<feature type="compositionally biased region" description="Basic and acidic residues" evidence="1">
    <location>
        <begin position="1352"/>
        <end position="1364"/>
    </location>
</feature>
<feature type="compositionally biased region" description="Polar residues" evidence="1">
    <location>
        <begin position="591"/>
        <end position="612"/>
    </location>
</feature>
<dbReference type="RefSeq" id="XP_018026753.1">
    <property type="nucleotide sequence ID" value="XM_018171264.2"/>
</dbReference>
<dbReference type="Proteomes" id="UP000694843">
    <property type="component" value="Unplaced"/>
</dbReference>
<feature type="compositionally biased region" description="Low complexity" evidence="1">
    <location>
        <begin position="1025"/>
        <end position="1037"/>
    </location>
</feature>
<feature type="compositionally biased region" description="Polar residues" evidence="1">
    <location>
        <begin position="675"/>
        <end position="727"/>
    </location>
</feature>
<evidence type="ECO:0000313" key="2">
    <source>
        <dbReference type="Proteomes" id="UP000694843"/>
    </source>
</evidence>
<feature type="region of interest" description="Disordered" evidence="1">
    <location>
        <begin position="26"/>
        <end position="60"/>
    </location>
</feature>
<feature type="compositionally biased region" description="Polar residues" evidence="1">
    <location>
        <begin position="765"/>
        <end position="789"/>
    </location>
</feature>
<feature type="compositionally biased region" description="Basic and acidic residues" evidence="1">
    <location>
        <begin position="1375"/>
        <end position="1386"/>
    </location>
</feature>
<accession>A0A8B7PKP6</accession>
<feature type="compositionally biased region" description="Polar residues" evidence="1">
    <location>
        <begin position="197"/>
        <end position="208"/>
    </location>
</feature>
<feature type="region of interest" description="Disordered" evidence="1">
    <location>
        <begin position="1020"/>
        <end position="1066"/>
    </location>
</feature>
<organism evidence="2 3">
    <name type="scientific">Hyalella azteca</name>
    <name type="common">Amphipod</name>
    <dbReference type="NCBI Taxonomy" id="294128"/>
    <lineage>
        <taxon>Eukaryota</taxon>
        <taxon>Metazoa</taxon>
        <taxon>Ecdysozoa</taxon>
        <taxon>Arthropoda</taxon>
        <taxon>Crustacea</taxon>
        <taxon>Multicrustacea</taxon>
        <taxon>Malacostraca</taxon>
        <taxon>Eumalacostraca</taxon>
        <taxon>Peracarida</taxon>
        <taxon>Amphipoda</taxon>
        <taxon>Senticaudata</taxon>
        <taxon>Talitrida</taxon>
        <taxon>Talitroidea</taxon>
        <taxon>Hyalellidae</taxon>
        <taxon>Hyalella</taxon>
    </lineage>
</organism>
<feature type="compositionally biased region" description="Polar residues" evidence="1">
    <location>
        <begin position="41"/>
        <end position="54"/>
    </location>
</feature>
<feature type="region of interest" description="Disordered" evidence="1">
    <location>
        <begin position="152"/>
        <end position="211"/>
    </location>
</feature>
<feature type="region of interest" description="Disordered" evidence="1">
    <location>
        <begin position="675"/>
        <end position="746"/>
    </location>
</feature>
<feature type="region of interest" description="Disordered" evidence="1">
    <location>
        <begin position="765"/>
        <end position="793"/>
    </location>
</feature>
<dbReference type="OrthoDB" id="6379810at2759"/>
<protein>
    <submittedName>
        <fullName evidence="3">Uncharacterized protein LOC108682147</fullName>
    </submittedName>
</protein>
<feature type="compositionally biased region" description="Low complexity" evidence="1">
    <location>
        <begin position="1473"/>
        <end position="1494"/>
    </location>
</feature>
<feature type="region of interest" description="Disordered" evidence="1">
    <location>
        <begin position="556"/>
        <end position="612"/>
    </location>
</feature>
<feature type="compositionally biased region" description="Polar residues" evidence="1">
    <location>
        <begin position="1387"/>
        <end position="1416"/>
    </location>
</feature>
<keyword evidence="2" id="KW-1185">Reference proteome</keyword>
<feature type="compositionally biased region" description="Polar residues" evidence="1">
    <location>
        <begin position="1511"/>
        <end position="1553"/>
    </location>
</feature>
<name>A0A8B7PKP6_HYAAZ</name>
<feature type="region of interest" description="Disordered" evidence="1">
    <location>
        <begin position="970"/>
        <end position="1004"/>
    </location>
</feature>
<feature type="region of interest" description="Disordered" evidence="1">
    <location>
        <begin position="1319"/>
        <end position="1425"/>
    </location>
</feature>